<evidence type="ECO:0000313" key="2">
    <source>
        <dbReference type="EMBL" id="AKH48389.1"/>
    </source>
</evidence>
<dbReference type="Gene3D" id="3.90.226.10">
    <property type="entry name" value="2-enoyl-CoA Hydratase, Chain A, domain 1"/>
    <property type="match status" value="1"/>
</dbReference>
<accession>A0A0F7L785</accession>
<dbReference type="InterPro" id="IPR023562">
    <property type="entry name" value="ClpP/TepA"/>
</dbReference>
<name>A0A0F7L785_9VIRU</name>
<reference evidence="2" key="2">
    <citation type="submission" date="2015-03" db="EMBL/GenBank/DDBJ databases">
        <authorList>
            <person name="Chow C.-E.T."/>
            <person name="Winget D.M."/>
            <person name="White R.A.III."/>
            <person name="Hallam S.J."/>
            <person name="Suttle C.A."/>
        </authorList>
    </citation>
    <scope>NUCLEOTIDE SEQUENCE</scope>
    <source>
        <strain evidence="2">Oxic1_8</strain>
    </source>
</reference>
<dbReference type="Pfam" id="PF00574">
    <property type="entry name" value="CLP_protease"/>
    <property type="match status" value="1"/>
</dbReference>
<keyword evidence="2" id="KW-0645">Protease</keyword>
<protein>
    <submittedName>
        <fullName evidence="2">Protease subunit of ATP-dependent protease</fullName>
    </submittedName>
</protein>
<dbReference type="InterPro" id="IPR029045">
    <property type="entry name" value="ClpP/crotonase-like_dom_sf"/>
</dbReference>
<sequence length="383" mass="40760">MTTKTTKNQTDTVDLDAVSNLVNVTQQGGETVAEIYIYERIATRWWGGFSPDTFRALVEAAGEVDRYVLRILSEGGSTIGGNALASEIRRLGKPTRAEVEVAMSAATIVALECDEVVIAENGWWMVHHAAAESYEPLKATELRALAERLDIINGQLTDRYLAVSSLDAEQLAELMDSERWLSGAEAVEAGFCTKTVSPVSTLGEFEPLNLTAEKQREALRSLSAAFHQSPPGEVHVKTDTTNTAPTPATLVEIKASAPGCSNDFAVSQMEASATLEQVSTAWLKQQTDELAALKATNESLTAKVDELETSAAAKPEPKPAPGSDPINEGSDSGPATDSTDPIAAWGSLLSAKCASGLSRQKAVRSLVRENPTAHAAYLSAVQS</sequence>
<dbReference type="CDD" id="cd07016">
    <property type="entry name" value="S14_ClpP_1"/>
    <property type="match status" value="1"/>
</dbReference>
<reference evidence="2" key="1">
    <citation type="journal article" date="2015" name="Front. Microbiol.">
        <title>Combining genomic sequencing methods to explore viral diversity and reveal potential virus-host interactions.</title>
        <authorList>
            <person name="Chow C.E."/>
            <person name="Winget D.M."/>
            <person name="White R.A.III."/>
            <person name="Hallam S.J."/>
            <person name="Suttle C.A."/>
        </authorList>
    </citation>
    <scope>NUCLEOTIDE SEQUENCE</scope>
    <source>
        <strain evidence="2">Oxic1_8</strain>
    </source>
</reference>
<feature type="compositionally biased region" description="Polar residues" evidence="1">
    <location>
        <begin position="329"/>
        <end position="339"/>
    </location>
</feature>
<dbReference type="SUPFAM" id="SSF52096">
    <property type="entry name" value="ClpP/crotonase"/>
    <property type="match status" value="1"/>
</dbReference>
<keyword evidence="2" id="KW-0378">Hydrolase</keyword>
<organism evidence="2">
    <name type="scientific">uncultured marine virus</name>
    <dbReference type="NCBI Taxonomy" id="186617"/>
    <lineage>
        <taxon>Viruses</taxon>
        <taxon>environmental samples</taxon>
    </lineage>
</organism>
<proteinExistence type="predicted"/>
<dbReference type="GO" id="GO:0008233">
    <property type="term" value="F:peptidase activity"/>
    <property type="evidence" value="ECO:0007669"/>
    <property type="project" value="UniProtKB-KW"/>
</dbReference>
<dbReference type="EMBL" id="KR029603">
    <property type="protein sequence ID" value="AKH48389.1"/>
    <property type="molecule type" value="Genomic_DNA"/>
</dbReference>
<evidence type="ECO:0000256" key="1">
    <source>
        <dbReference type="SAM" id="MobiDB-lite"/>
    </source>
</evidence>
<dbReference type="GO" id="GO:0006508">
    <property type="term" value="P:proteolysis"/>
    <property type="evidence" value="ECO:0007669"/>
    <property type="project" value="UniProtKB-KW"/>
</dbReference>
<feature type="region of interest" description="Disordered" evidence="1">
    <location>
        <begin position="308"/>
        <end position="341"/>
    </location>
</feature>